<evidence type="ECO:0000313" key="1">
    <source>
        <dbReference type="EMBL" id="RHL88485.1"/>
    </source>
</evidence>
<dbReference type="EMBL" id="QRPE01000028">
    <property type="protein sequence ID" value="RHL88485.1"/>
    <property type="molecule type" value="Genomic_DNA"/>
</dbReference>
<protein>
    <submittedName>
        <fullName evidence="1">Uncharacterized protein</fullName>
    </submittedName>
</protein>
<reference evidence="1 2" key="1">
    <citation type="submission" date="2018-08" db="EMBL/GenBank/DDBJ databases">
        <title>A genome reference for cultivated species of the human gut microbiota.</title>
        <authorList>
            <person name="Zou Y."/>
            <person name="Xue W."/>
            <person name="Luo G."/>
        </authorList>
    </citation>
    <scope>NUCLEOTIDE SEQUENCE [LARGE SCALE GENOMIC DNA]</scope>
    <source>
        <strain evidence="1 2">AF36-16BH</strain>
    </source>
</reference>
<proteinExistence type="predicted"/>
<accession>A0A415N0V1</accession>
<sequence>MQMFYEPDYIMDTEHGIEFPIDNAFDKKLRKLVFEDYKQSDTIYNVLAIVSVMYCKYQNNELYTDAIQWSENLPDYLTDVRPDMLKLYTFIQKAVVQKKPPIKPVKLICGNEDIVLDNSCYWMSGLFLEYLQIYLGVDTLEEAEQELKEKYTAKKGRKADNPTFNLIMIGTSRLLKQHSTLETKSEQLRLILDYLELLGFFTEDDSKNDENYINATISYLEGRRFIPKWKPKYLEDYNTSPNNPSCNNLW</sequence>
<dbReference type="Proteomes" id="UP000285013">
    <property type="component" value="Unassembled WGS sequence"/>
</dbReference>
<organism evidence="1 2">
    <name type="scientific">Bacteroides intestinalis</name>
    <dbReference type="NCBI Taxonomy" id="329854"/>
    <lineage>
        <taxon>Bacteria</taxon>
        <taxon>Pseudomonadati</taxon>
        <taxon>Bacteroidota</taxon>
        <taxon>Bacteroidia</taxon>
        <taxon>Bacteroidales</taxon>
        <taxon>Bacteroidaceae</taxon>
        <taxon>Bacteroides</taxon>
    </lineage>
</organism>
<name>A0A415N0V1_9BACE</name>
<dbReference type="AlphaFoldDB" id="A0A415N0V1"/>
<comment type="caution">
    <text evidence="1">The sequence shown here is derived from an EMBL/GenBank/DDBJ whole genome shotgun (WGS) entry which is preliminary data.</text>
</comment>
<evidence type="ECO:0000313" key="2">
    <source>
        <dbReference type="Proteomes" id="UP000285013"/>
    </source>
</evidence>
<gene>
    <name evidence="1" type="ORF">DWZ95_18765</name>
</gene>